<feature type="region of interest" description="Disordered" evidence="1">
    <location>
        <begin position="195"/>
        <end position="215"/>
    </location>
</feature>
<proteinExistence type="predicted"/>
<accession>A0AAV9ZUR6</accession>
<feature type="region of interest" description="Disordered" evidence="1">
    <location>
        <begin position="71"/>
        <end position="107"/>
    </location>
</feature>
<evidence type="ECO:0000313" key="2">
    <source>
        <dbReference type="EMBL" id="KAK6992500.1"/>
    </source>
</evidence>
<evidence type="ECO:0000256" key="1">
    <source>
        <dbReference type="SAM" id="MobiDB-lite"/>
    </source>
</evidence>
<dbReference type="EMBL" id="JAWWNJ010000109">
    <property type="protein sequence ID" value="KAK6992500.1"/>
    <property type="molecule type" value="Genomic_DNA"/>
</dbReference>
<feature type="compositionally biased region" description="Basic and acidic residues" evidence="1">
    <location>
        <begin position="204"/>
        <end position="215"/>
    </location>
</feature>
<name>A0AAV9ZUR6_9AGAR</name>
<reference evidence="2 3" key="1">
    <citation type="journal article" date="2024" name="J Genomics">
        <title>Draft genome sequencing and assembly of Favolaschia claudopus CIRM-BRFM 2984 isolated from oak limbs.</title>
        <authorList>
            <person name="Navarro D."/>
            <person name="Drula E."/>
            <person name="Chaduli D."/>
            <person name="Cazenave R."/>
            <person name="Ahrendt S."/>
            <person name="Wang J."/>
            <person name="Lipzen A."/>
            <person name="Daum C."/>
            <person name="Barry K."/>
            <person name="Grigoriev I.V."/>
            <person name="Favel A."/>
            <person name="Rosso M.N."/>
            <person name="Martin F."/>
        </authorList>
    </citation>
    <scope>NUCLEOTIDE SEQUENCE [LARGE SCALE GENOMIC DNA]</scope>
    <source>
        <strain evidence="2 3">CIRM-BRFM 2984</strain>
    </source>
</reference>
<comment type="caution">
    <text evidence="2">The sequence shown here is derived from an EMBL/GenBank/DDBJ whole genome shotgun (WGS) entry which is preliminary data.</text>
</comment>
<organism evidence="2 3">
    <name type="scientific">Favolaschia claudopus</name>
    <dbReference type="NCBI Taxonomy" id="2862362"/>
    <lineage>
        <taxon>Eukaryota</taxon>
        <taxon>Fungi</taxon>
        <taxon>Dikarya</taxon>
        <taxon>Basidiomycota</taxon>
        <taxon>Agaricomycotina</taxon>
        <taxon>Agaricomycetes</taxon>
        <taxon>Agaricomycetidae</taxon>
        <taxon>Agaricales</taxon>
        <taxon>Marasmiineae</taxon>
        <taxon>Mycenaceae</taxon>
        <taxon>Favolaschia</taxon>
    </lineage>
</organism>
<evidence type="ECO:0000313" key="3">
    <source>
        <dbReference type="Proteomes" id="UP001362999"/>
    </source>
</evidence>
<dbReference type="AlphaFoldDB" id="A0AAV9ZUR6"/>
<sequence length="229" mass="24260">MAGKRGRGGVSALAGWWWVGSAERRRRRMCVGIANGGGGAGSRWVRLEQRAAGRRESGGATTHACDVDVAANDSEDTGGGKERRVECGGPAEAKARTRTAHAQTTRPPRSRVLMCGSFDKGWEGGSRDRDRDGRGICAGLVEARKLVFGLAGVVLALVNGEDIVDELLAFPDVGVADGGVDIDLSDFFGVKANEGDDAGGAGGKGEEEREMADGTDFRREVRRRWGLCR</sequence>
<dbReference type="Proteomes" id="UP001362999">
    <property type="component" value="Unassembled WGS sequence"/>
</dbReference>
<keyword evidence="3" id="KW-1185">Reference proteome</keyword>
<gene>
    <name evidence="2" type="ORF">R3P38DRAFT_3430747</name>
</gene>
<protein>
    <submittedName>
        <fullName evidence="2">Uncharacterized protein</fullName>
    </submittedName>
</protein>